<dbReference type="Pfam" id="PF00563">
    <property type="entry name" value="EAL"/>
    <property type="match status" value="1"/>
</dbReference>
<dbReference type="EMBL" id="AAOH01000003">
    <property type="protein sequence ID" value="EAR28679.1"/>
    <property type="molecule type" value="Genomic_DNA"/>
</dbReference>
<dbReference type="PROSITE" id="PS50883">
    <property type="entry name" value="EAL"/>
    <property type="match status" value="1"/>
</dbReference>
<dbReference type="NCBIfam" id="TIGR00254">
    <property type="entry name" value="GGDEF"/>
    <property type="match status" value="1"/>
</dbReference>
<dbReference type="HOGENOM" id="CLU_000445_70_32_6"/>
<dbReference type="Gene3D" id="3.30.70.270">
    <property type="match status" value="1"/>
</dbReference>
<dbReference type="OrthoDB" id="9804951at2"/>
<dbReference type="GO" id="GO:0003824">
    <property type="term" value="F:catalytic activity"/>
    <property type="evidence" value="ECO:0007669"/>
    <property type="project" value="UniProtKB-ARBA"/>
</dbReference>
<feature type="domain" description="GGDEF" evidence="4">
    <location>
        <begin position="469"/>
        <end position="602"/>
    </location>
</feature>
<evidence type="ECO:0000259" key="4">
    <source>
        <dbReference type="PROSITE" id="PS50887"/>
    </source>
</evidence>
<dbReference type="RefSeq" id="WP_009837941.1">
    <property type="nucleotide sequence ID" value="NZ_AAOH01000003.1"/>
</dbReference>
<dbReference type="SMART" id="SM00065">
    <property type="entry name" value="GAF"/>
    <property type="match status" value="2"/>
</dbReference>
<dbReference type="STRING" id="87626.PTD2_06544"/>
<dbReference type="InterPro" id="IPR029016">
    <property type="entry name" value="GAF-like_dom_sf"/>
</dbReference>
<keyword evidence="2" id="KW-0175">Coiled coil</keyword>
<evidence type="ECO:0000313" key="5">
    <source>
        <dbReference type="EMBL" id="EAR28679.1"/>
    </source>
</evidence>
<dbReference type="Proteomes" id="UP000006201">
    <property type="component" value="Unassembled WGS sequence"/>
</dbReference>
<dbReference type="eggNOG" id="COG2203">
    <property type="taxonomic scope" value="Bacteria"/>
</dbReference>
<dbReference type="InterPro" id="IPR029787">
    <property type="entry name" value="Nucleotide_cyclase"/>
</dbReference>
<dbReference type="InterPro" id="IPR000160">
    <property type="entry name" value="GGDEF_dom"/>
</dbReference>
<dbReference type="InterPro" id="IPR003018">
    <property type="entry name" value="GAF"/>
</dbReference>
<comment type="caution">
    <text evidence="5">The sequence shown here is derived from an EMBL/GenBank/DDBJ whole genome shotgun (WGS) entry which is preliminary data.</text>
</comment>
<dbReference type="SUPFAM" id="SSF55781">
    <property type="entry name" value="GAF domain-like"/>
    <property type="match status" value="2"/>
</dbReference>
<evidence type="ECO:0000256" key="1">
    <source>
        <dbReference type="ARBA" id="ARBA00001946"/>
    </source>
</evidence>
<dbReference type="Gene3D" id="3.30.450.40">
    <property type="match status" value="2"/>
</dbReference>
<dbReference type="InterPro" id="IPR001633">
    <property type="entry name" value="EAL_dom"/>
</dbReference>
<organism evidence="5 6">
    <name type="scientific">Pseudoalteromonas tunicata D2</name>
    <dbReference type="NCBI Taxonomy" id="87626"/>
    <lineage>
        <taxon>Bacteria</taxon>
        <taxon>Pseudomonadati</taxon>
        <taxon>Pseudomonadota</taxon>
        <taxon>Gammaproteobacteria</taxon>
        <taxon>Alteromonadales</taxon>
        <taxon>Pseudoalteromonadaceae</taxon>
        <taxon>Pseudoalteromonas</taxon>
    </lineage>
</organism>
<dbReference type="PROSITE" id="PS50887">
    <property type="entry name" value="GGDEF"/>
    <property type="match status" value="1"/>
</dbReference>
<dbReference type="SUPFAM" id="SSF141868">
    <property type="entry name" value="EAL domain-like"/>
    <property type="match status" value="1"/>
</dbReference>
<dbReference type="SUPFAM" id="SSF55073">
    <property type="entry name" value="Nucleotide cyclase"/>
    <property type="match status" value="1"/>
</dbReference>
<dbReference type="InterPro" id="IPR052155">
    <property type="entry name" value="Biofilm_reg_signaling"/>
</dbReference>
<comment type="cofactor">
    <cofactor evidence="1">
        <name>Mg(2+)</name>
        <dbReference type="ChEBI" id="CHEBI:18420"/>
    </cofactor>
</comment>
<dbReference type="SMART" id="SM00267">
    <property type="entry name" value="GGDEF"/>
    <property type="match status" value="1"/>
</dbReference>
<accession>A4C7W4</accession>
<feature type="coiled-coil region" evidence="2">
    <location>
        <begin position="392"/>
        <end position="419"/>
    </location>
</feature>
<dbReference type="Pfam" id="PF00990">
    <property type="entry name" value="GGDEF"/>
    <property type="match status" value="1"/>
</dbReference>
<gene>
    <name evidence="5" type="ORF">PTD2_06544</name>
</gene>
<sequence>MDDPNSAKNKLVYKNKRLKKILAKYKHIHDMQSALIQLSEQASNVAELTLLYPAIHKILEDYLPSSNFYVVLLNQRTEQLELTYFVDEKDHQSVPLAEEHHFNAGLTGYVYRTGQTQLLTKTDILKGQTNNRFKLLGSVCEHWLGVPIFQNKTIIGVMVSQSYEVKQNFSATQIELFEVISLYLSTAIERVKKRELLELEVKYRTFALTQSNEALQKEIQIRKQTLERQQILFKISKLATQTERLKDFYQQIHQILNSITYAENFYICLYDKNSQTLSFPYAVDERITHYKTRPFRQGFTEYVINQRNAQLIDHYKSAQLIESGLVVRTENHSTDLTETSWIGAPLISNDDVIGVIACQSYDKKHYFTEDDVELINFVSQQIANVLQKHLANEALQQSHEKLEKRVAEKTKALQQTNLHLELQIEERKKIELQLYHDAHHDALTGLANRSLFLMQLDKTLQHHLRHPQPGFAVLFIDLDNFKAINDNLGHQVGDQFLIDVARSFGLCIREHDLLARLAGDEFVILLTHLHHPQEAIDVANRIVDIMKEPFCRNGFCIQSGASIGITHSHNNYNDTDAIIRDADTAMYQAKKNGRGQVEFFHPLLRQIDSKNSGLVEIDGTLNTADLSFSTKTIIQNSDGEVKAYLTERIWQHPNLGTIRFSQIEKYLTNSVKLPEIETKILNDILDQVHTDAPILINCNITMLNDGNFELLQQALRSKQAEQQVCLLFSEQAIAKAPNKTLEQLAILKAQGVLLGITDFAHYRCDLNIITRIAFDYIILSAIFSQRVLQQPAQQMQLQGLLAVAQLTKSQVVVSGPAILNYQQLLERHGLTLFCAPAKPEQKQRITEKSDTPLRLLTR</sequence>
<dbReference type="PANTHER" id="PTHR44757">
    <property type="entry name" value="DIGUANYLATE CYCLASE DGCP"/>
    <property type="match status" value="1"/>
</dbReference>
<evidence type="ECO:0000256" key="2">
    <source>
        <dbReference type="SAM" id="Coils"/>
    </source>
</evidence>
<dbReference type="InterPro" id="IPR035919">
    <property type="entry name" value="EAL_sf"/>
</dbReference>
<name>A4C7W4_9GAMM</name>
<feature type="domain" description="EAL" evidence="3">
    <location>
        <begin position="610"/>
        <end position="858"/>
    </location>
</feature>
<dbReference type="FunFam" id="3.30.70.270:FF:000001">
    <property type="entry name" value="Diguanylate cyclase domain protein"/>
    <property type="match status" value="1"/>
</dbReference>
<evidence type="ECO:0000313" key="6">
    <source>
        <dbReference type="Proteomes" id="UP000006201"/>
    </source>
</evidence>
<dbReference type="AlphaFoldDB" id="A4C7W4"/>
<proteinExistence type="predicted"/>
<dbReference type="SMART" id="SM00052">
    <property type="entry name" value="EAL"/>
    <property type="match status" value="1"/>
</dbReference>
<dbReference type="Pfam" id="PF13185">
    <property type="entry name" value="GAF_2"/>
    <property type="match status" value="2"/>
</dbReference>
<dbReference type="Gene3D" id="3.20.20.450">
    <property type="entry name" value="EAL domain"/>
    <property type="match status" value="1"/>
</dbReference>
<dbReference type="CDD" id="cd01949">
    <property type="entry name" value="GGDEF"/>
    <property type="match status" value="1"/>
</dbReference>
<evidence type="ECO:0000259" key="3">
    <source>
        <dbReference type="PROSITE" id="PS50883"/>
    </source>
</evidence>
<keyword evidence="6" id="KW-1185">Reference proteome</keyword>
<dbReference type="eggNOG" id="COG5001">
    <property type="taxonomic scope" value="Bacteria"/>
</dbReference>
<reference evidence="5 6" key="1">
    <citation type="submission" date="2006-02" db="EMBL/GenBank/DDBJ databases">
        <authorList>
            <person name="Moran M.A."/>
            <person name="Kjelleberg S."/>
            <person name="Egan S."/>
            <person name="Saunders N."/>
            <person name="Thomas T."/>
            <person name="Ferriera S."/>
            <person name="Johnson J."/>
            <person name="Kravitz S."/>
            <person name="Halpern A."/>
            <person name="Remington K."/>
            <person name="Beeson K."/>
            <person name="Tran B."/>
            <person name="Rogers Y.-H."/>
            <person name="Friedman R."/>
            <person name="Venter J.C."/>
        </authorList>
    </citation>
    <scope>NUCLEOTIDE SEQUENCE [LARGE SCALE GENOMIC DNA]</scope>
    <source>
        <strain evidence="5 6">D2</strain>
    </source>
</reference>
<dbReference type="PANTHER" id="PTHR44757:SF2">
    <property type="entry name" value="BIOFILM ARCHITECTURE MAINTENANCE PROTEIN MBAA"/>
    <property type="match status" value="1"/>
</dbReference>
<protein>
    <submittedName>
        <fullName evidence="5">Putative GGDEF domain protein</fullName>
    </submittedName>
</protein>
<dbReference type="InterPro" id="IPR043128">
    <property type="entry name" value="Rev_trsase/Diguanyl_cyclase"/>
</dbReference>